<feature type="compositionally biased region" description="Basic and acidic residues" evidence="1">
    <location>
        <begin position="30"/>
        <end position="45"/>
    </location>
</feature>
<feature type="compositionally biased region" description="Basic and acidic residues" evidence="1">
    <location>
        <begin position="62"/>
        <end position="84"/>
    </location>
</feature>
<accession>A0A9C7EY23</accession>
<name>A0A9C7EY23_9VIRU</name>
<reference evidence="2" key="1">
    <citation type="submission" date="2022-10" db="EMBL/GenBank/DDBJ databases">
        <title>Genome sequences of endogenous nimaviruses in decapod crustaceans.</title>
        <authorList>
            <person name="Kawato S."/>
            <person name="Nozaki R."/>
            <person name="Kondo H."/>
            <person name="Hirono I."/>
        </authorList>
    </citation>
    <scope>NUCLEOTIDE SEQUENCE</scope>
    <source>
        <strain evidence="2">Mikawa2016</strain>
    </source>
</reference>
<evidence type="ECO:0000256" key="1">
    <source>
        <dbReference type="SAM" id="MobiDB-lite"/>
    </source>
</evidence>
<feature type="compositionally biased region" description="Basic and acidic residues" evidence="1">
    <location>
        <begin position="92"/>
        <end position="121"/>
    </location>
</feature>
<dbReference type="EMBL" id="LC738870">
    <property type="protein sequence ID" value="BDT61945.1"/>
    <property type="molecule type" value="Genomic_DNA"/>
</dbReference>
<proteinExistence type="predicted"/>
<feature type="region of interest" description="Disordered" evidence="1">
    <location>
        <begin position="19"/>
        <end position="121"/>
    </location>
</feature>
<protein>
    <submittedName>
        <fullName evidence="2">Uncharacterized protein</fullName>
    </submittedName>
</protein>
<sequence>MSKSYSVIGIMNKLAKKENRDISSSFIYKNTRDEDVYIGKEKQDEDEKDDDDTSSNVVVMQELKRVQTQRDKNDDMPSSDKVHEDDDDDDDHTPSRDNEHKDTRVVKVHDDERRECNEDDGRNENVNVFDLQKATNTTNTNTITVTNIKIDDNDTTNLHDQDAFKIERRLYFINSLKRVLARRKNKPANIFSIHRKKEKDDVTYISAEDFAINNTKEKERTDCHKCLIHVFNRLVDCFELLIKLKTRSSVL</sequence>
<evidence type="ECO:0000313" key="2">
    <source>
        <dbReference type="EMBL" id="BDT61945.1"/>
    </source>
</evidence>
<organism evidence="2">
    <name type="scientific">Penaeus monodon majanivirus A</name>
    <dbReference type="NCBI Taxonomy" id="2984271"/>
    <lineage>
        <taxon>Viruses</taxon>
        <taxon>Viruses incertae sedis</taxon>
        <taxon>Naldaviricetes</taxon>
        <taxon>Nimaviridae</taxon>
    </lineage>
</organism>